<evidence type="ECO:0000313" key="1">
    <source>
        <dbReference type="EMBL" id="AZU03684.1"/>
    </source>
</evidence>
<keyword evidence="2" id="KW-1185">Reference proteome</keyword>
<dbReference type="AlphaFoldDB" id="A0A3T0E8P2"/>
<gene>
    <name evidence="1" type="ORF">X907_1146</name>
</gene>
<dbReference type="Proteomes" id="UP000286954">
    <property type="component" value="Chromosome"/>
</dbReference>
<dbReference type="KEGG" id="gak:X907_1146"/>
<accession>A0A3T0E8P2</accession>
<dbReference type="RefSeq" id="WP_127566085.1">
    <property type="nucleotide sequence ID" value="NZ_BMFB01000005.1"/>
</dbReference>
<reference evidence="1 2" key="1">
    <citation type="submission" date="2016-12" db="EMBL/GenBank/DDBJ databases">
        <title>The genome of dimorphic prosthecate Glycocaulis alkaliphilus 6b-8t, isolated from crude oil dictates its adaptability in petroleum environments.</title>
        <authorList>
            <person name="Wu X.-L."/>
            <person name="Geng S."/>
        </authorList>
    </citation>
    <scope>NUCLEOTIDE SEQUENCE [LARGE SCALE GENOMIC DNA]</scope>
    <source>
        <strain evidence="1 2">6B-8</strain>
    </source>
</reference>
<dbReference type="OrthoDB" id="8255609at2"/>
<organism evidence="1 2">
    <name type="scientific">Glycocaulis alkaliphilus</name>
    <dbReference type="NCBI Taxonomy" id="1434191"/>
    <lineage>
        <taxon>Bacteria</taxon>
        <taxon>Pseudomonadati</taxon>
        <taxon>Pseudomonadota</taxon>
        <taxon>Alphaproteobacteria</taxon>
        <taxon>Maricaulales</taxon>
        <taxon>Maricaulaceae</taxon>
        <taxon>Glycocaulis</taxon>
    </lineage>
</organism>
<evidence type="ECO:0000313" key="2">
    <source>
        <dbReference type="Proteomes" id="UP000286954"/>
    </source>
</evidence>
<name>A0A3T0E8P2_9PROT</name>
<protein>
    <submittedName>
        <fullName evidence="1">Uncharacterized protein</fullName>
    </submittedName>
</protein>
<sequence length="63" mass="6833">MSNRVKSTPKPAGFVLGRQAFARISAVEGLALTAGMQADFAELDKAQAKPATRRQQLRKRYAG</sequence>
<dbReference type="EMBL" id="CP018911">
    <property type="protein sequence ID" value="AZU03684.1"/>
    <property type="molecule type" value="Genomic_DNA"/>
</dbReference>
<proteinExistence type="predicted"/>